<sequence length="518" mass="60227">MNSSLNIVDDENKNKSSRPYIVAILIGVIIFLIIVIPTTILLVKNLSEKNNPTHIHYTRVNKNIYRDHYELYQLNILPKRNPGQQYKLLGNFLRRSLFNTSNYERYLPNCPIMFALTSIDHPEDWRAMIFGTLKYPSPQLPHPYVCFISVLLEDRQHRLGSVLLNHFINHVMKANNYVYIQLHANYENCRAQRLYDACGFLCNDFKLNGYPEPHDPQYKFGHMIRMELNIRNIKNKTDVCSNPKAIEISQQEKDNISAFFFTIMPATRDDDVYQAKLAEQAERYEEMVESMKKVAKTDQELTVEERNLLSVAYKNLIGARRASWRIISNIESREESKSETSKLPLTKKYRSQIEKELRDISQDILDLLDKHLIPNATSGESKVFYLKMKGDYHRYKAEFATQEDRKEAAENSLVAYTKANDIAQNELPPTHPIRLGLALNFSVFYYEILNTPDRACRLAKQAFDDAIAELETLNEDTYKDSTLIMQLLRDNLTLWTTDMPGDNDNGNNEVQDVDDDQK</sequence>
<dbReference type="EMBL" id="CAJNOJ010000758">
    <property type="protein sequence ID" value="CAF1519496.1"/>
    <property type="molecule type" value="Genomic_DNA"/>
</dbReference>
<dbReference type="SUPFAM" id="SSF48445">
    <property type="entry name" value="14-3-3 protein"/>
    <property type="match status" value="1"/>
</dbReference>
<evidence type="ECO:0000256" key="3">
    <source>
        <dbReference type="SAM" id="Coils"/>
    </source>
</evidence>
<dbReference type="InterPro" id="IPR000308">
    <property type="entry name" value="14-3-3"/>
</dbReference>
<comment type="similarity">
    <text evidence="1">Belongs to the 14-3-3 family.</text>
</comment>
<dbReference type="Pfam" id="PF00244">
    <property type="entry name" value="14-3-3"/>
    <property type="match status" value="1"/>
</dbReference>
<accession>A0A815UI72</accession>
<keyword evidence="5" id="KW-0472">Membrane</keyword>
<evidence type="ECO:0000256" key="5">
    <source>
        <dbReference type="SAM" id="Phobius"/>
    </source>
</evidence>
<keyword evidence="5" id="KW-1133">Transmembrane helix</keyword>
<dbReference type="InterPro" id="IPR000182">
    <property type="entry name" value="GNAT_dom"/>
</dbReference>
<dbReference type="Proteomes" id="UP000663852">
    <property type="component" value="Unassembled WGS sequence"/>
</dbReference>
<keyword evidence="5" id="KW-0812">Transmembrane</keyword>
<dbReference type="PROSITE" id="PS51186">
    <property type="entry name" value="GNAT"/>
    <property type="match status" value="1"/>
</dbReference>
<name>A0A815UI72_ADIRI</name>
<reference evidence="7" key="1">
    <citation type="submission" date="2021-02" db="EMBL/GenBank/DDBJ databases">
        <authorList>
            <person name="Nowell W R."/>
        </authorList>
    </citation>
    <scope>NUCLEOTIDE SEQUENCE</scope>
</reference>
<feature type="transmembrane region" description="Helical" evidence="5">
    <location>
        <begin position="20"/>
        <end position="43"/>
    </location>
</feature>
<organism evidence="7 8">
    <name type="scientific">Adineta ricciae</name>
    <name type="common">Rotifer</name>
    <dbReference type="NCBI Taxonomy" id="249248"/>
    <lineage>
        <taxon>Eukaryota</taxon>
        <taxon>Metazoa</taxon>
        <taxon>Spiralia</taxon>
        <taxon>Gnathifera</taxon>
        <taxon>Rotifera</taxon>
        <taxon>Eurotatoria</taxon>
        <taxon>Bdelloidea</taxon>
        <taxon>Adinetida</taxon>
        <taxon>Adinetidae</taxon>
        <taxon>Adineta</taxon>
    </lineage>
</organism>
<evidence type="ECO:0000256" key="4">
    <source>
        <dbReference type="SAM" id="MobiDB-lite"/>
    </source>
</evidence>
<dbReference type="Gene3D" id="1.20.190.20">
    <property type="entry name" value="14-3-3 domain"/>
    <property type="match status" value="1"/>
</dbReference>
<dbReference type="InterPro" id="IPR023410">
    <property type="entry name" value="14-3-3_domain"/>
</dbReference>
<dbReference type="InterPro" id="IPR036815">
    <property type="entry name" value="14-3-3_dom_sf"/>
</dbReference>
<dbReference type="FunFam" id="1.20.190.20:FF:000002">
    <property type="entry name" value="14-3-3 protein epsilon"/>
    <property type="match status" value="1"/>
</dbReference>
<dbReference type="SMART" id="SM00101">
    <property type="entry name" value="14_3_3"/>
    <property type="match status" value="1"/>
</dbReference>
<evidence type="ECO:0000259" key="6">
    <source>
        <dbReference type="PROSITE" id="PS51186"/>
    </source>
</evidence>
<proteinExistence type="inferred from homology"/>
<dbReference type="Gene3D" id="3.40.630.30">
    <property type="match status" value="1"/>
</dbReference>
<feature type="region of interest" description="Disordered" evidence="4">
    <location>
        <begin position="497"/>
        <end position="518"/>
    </location>
</feature>
<dbReference type="GO" id="GO:0016747">
    <property type="term" value="F:acyltransferase activity, transferring groups other than amino-acyl groups"/>
    <property type="evidence" value="ECO:0007669"/>
    <property type="project" value="InterPro"/>
</dbReference>
<evidence type="ECO:0000313" key="8">
    <source>
        <dbReference type="Proteomes" id="UP000663852"/>
    </source>
</evidence>
<dbReference type="InterPro" id="IPR016181">
    <property type="entry name" value="Acyl_CoA_acyltransferase"/>
</dbReference>
<evidence type="ECO:0000256" key="1">
    <source>
        <dbReference type="ARBA" id="ARBA00006141"/>
    </source>
</evidence>
<dbReference type="OrthoDB" id="10260625at2759"/>
<feature type="domain" description="N-acetyltransferase" evidence="6">
    <location>
        <begin position="74"/>
        <end position="231"/>
    </location>
</feature>
<comment type="caution">
    <text evidence="7">The sequence shown here is derived from an EMBL/GenBank/DDBJ whole genome shotgun (WGS) entry which is preliminary data.</text>
</comment>
<keyword evidence="3" id="KW-0175">Coiled coil</keyword>
<dbReference type="PRINTS" id="PR00305">
    <property type="entry name" value="1433ZETA"/>
</dbReference>
<dbReference type="PANTHER" id="PTHR18860">
    <property type="entry name" value="14-3-3 PROTEIN"/>
    <property type="match status" value="1"/>
</dbReference>
<gene>
    <name evidence="7" type="ORF">EDS130_LOCUS43779</name>
</gene>
<dbReference type="Pfam" id="PF00583">
    <property type="entry name" value="Acetyltransf_1"/>
    <property type="match status" value="1"/>
</dbReference>
<evidence type="ECO:0000256" key="2">
    <source>
        <dbReference type="ARBA" id="ARBA00039427"/>
    </source>
</evidence>
<dbReference type="SUPFAM" id="SSF55729">
    <property type="entry name" value="Acyl-CoA N-acyltransferases (Nat)"/>
    <property type="match status" value="1"/>
</dbReference>
<dbReference type="AlphaFoldDB" id="A0A815UI72"/>
<protein>
    <recommendedName>
        <fullName evidence="2">14-3-3 protein epsilon</fullName>
    </recommendedName>
</protein>
<feature type="coiled-coil region" evidence="3">
    <location>
        <begin position="350"/>
        <end position="426"/>
    </location>
</feature>
<evidence type="ECO:0000313" key="7">
    <source>
        <dbReference type="EMBL" id="CAF1519496.1"/>
    </source>
</evidence>